<name>A0ABV8MSC7_9NEIS</name>
<protein>
    <recommendedName>
        <fullName evidence="3">Secreted protein</fullName>
    </recommendedName>
</protein>
<proteinExistence type="predicted"/>
<organism evidence="1 2">
    <name type="scientific">Chitinimonas lacunae</name>
    <dbReference type="NCBI Taxonomy" id="1963018"/>
    <lineage>
        <taxon>Bacteria</taxon>
        <taxon>Pseudomonadati</taxon>
        <taxon>Pseudomonadota</taxon>
        <taxon>Betaproteobacteria</taxon>
        <taxon>Neisseriales</taxon>
        <taxon>Chitinibacteraceae</taxon>
        <taxon>Chitinimonas</taxon>
    </lineage>
</organism>
<gene>
    <name evidence="1" type="ORF">ACFOW7_11935</name>
</gene>
<evidence type="ECO:0000313" key="2">
    <source>
        <dbReference type="Proteomes" id="UP001595791"/>
    </source>
</evidence>
<sequence length="183" mass="20196">MTTPINGSSSISQIDLSQYDLETAMMMVQSERANLLETQIKDQLETIQKRNQDIAKLNELIGKLKAARPSGTDPEAWGQLSPGNASAAEGIYNDVRAAGLTMPTGGDEVNNSGNNGIYDAKQKTFDVWVEQLKGKIDSLNSSQQMDMLRMQSLTNKRNEAFDLMTNFIKKMADSRSSILGNMR</sequence>
<dbReference type="RefSeq" id="WP_378164475.1">
    <property type="nucleotide sequence ID" value="NZ_JBHSBU010000001.1"/>
</dbReference>
<evidence type="ECO:0000313" key="1">
    <source>
        <dbReference type="EMBL" id="MFC4160058.1"/>
    </source>
</evidence>
<dbReference type="EMBL" id="JBHSBU010000001">
    <property type="protein sequence ID" value="MFC4160058.1"/>
    <property type="molecule type" value="Genomic_DNA"/>
</dbReference>
<accession>A0ABV8MSC7</accession>
<keyword evidence="2" id="KW-1185">Reference proteome</keyword>
<evidence type="ECO:0008006" key="3">
    <source>
        <dbReference type="Google" id="ProtNLM"/>
    </source>
</evidence>
<reference evidence="2" key="1">
    <citation type="journal article" date="2019" name="Int. J. Syst. Evol. Microbiol.">
        <title>The Global Catalogue of Microorganisms (GCM) 10K type strain sequencing project: providing services to taxonomists for standard genome sequencing and annotation.</title>
        <authorList>
            <consortium name="The Broad Institute Genomics Platform"/>
            <consortium name="The Broad Institute Genome Sequencing Center for Infectious Disease"/>
            <person name="Wu L."/>
            <person name="Ma J."/>
        </authorList>
    </citation>
    <scope>NUCLEOTIDE SEQUENCE [LARGE SCALE GENOMIC DNA]</scope>
    <source>
        <strain evidence="2">LMG 29894</strain>
    </source>
</reference>
<dbReference type="Proteomes" id="UP001595791">
    <property type="component" value="Unassembled WGS sequence"/>
</dbReference>
<comment type="caution">
    <text evidence="1">The sequence shown here is derived from an EMBL/GenBank/DDBJ whole genome shotgun (WGS) entry which is preliminary data.</text>
</comment>